<dbReference type="CDD" id="cd02440">
    <property type="entry name" value="AdoMet_MTases"/>
    <property type="match status" value="1"/>
</dbReference>
<accession>A0A1H5Y3L5</accession>
<dbReference type="InterPro" id="IPR041698">
    <property type="entry name" value="Methyltransf_25"/>
</dbReference>
<dbReference type="Pfam" id="PF13649">
    <property type="entry name" value="Methyltransf_25"/>
    <property type="match status" value="1"/>
</dbReference>
<protein>
    <submittedName>
        <fullName evidence="5">Methyltransferase domain-containing protein</fullName>
    </submittedName>
</protein>
<dbReference type="GO" id="GO:0032259">
    <property type="term" value="P:methylation"/>
    <property type="evidence" value="ECO:0007669"/>
    <property type="project" value="UniProtKB-KW"/>
</dbReference>
<dbReference type="GO" id="GO:0008168">
    <property type="term" value="F:methyltransferase activity"/>
    <property type="evidence" value="ECO:0007669"/>
    <property type="project" value="UniProtKB-KW"/>
</dbReference>
<reference evidence="5 6" key="1">
    <citation type="submission" date="2016-10" db="EMBL/GenBank/DDBJ databases">
        <authorList>
            <person name="de Groot N.N."/>
        </authorList>
    </citation>
    <scope>NUCLEOTIDE SEQUENCE [LARGE SCALE GENOMIC DNA]</scope>
    <source>
        <strain evidence="5 6">CGMCC 4.7037</strain>
    </source>
</reference>
<keyword evidence="1 5" id="KW-0489">Methyltransferase</keyword>
<dbReference type="AlphaFoldDB" id="A0A1H5Y3L5"/>
<dbReference type="PANTHER" id="PTHR43464">
    <property type="entry name" value="METHYLTRANSFERASE"/>
    <property type="match status" value="1"/>
</dbReference>
<organism evidence="5 6">
    <name type="scientific">Nonomuraea solani</name>
    <dbReference type="NCBI Taxonomy" id="1144553"/>
    <lineage>
        <taxon>Bacteria</taxon>
        <taxon>Bacillati</taxon>
        <taxon>Actinomycetota</taxon>
        <taxon>Actinomycetes</taxon>
        <taxon>Streptosporangiales</taxon>
        <taxon>Streptosporangiaceae</taxon>
        <taxon>Nonomuraea</taxon>
    </lineage>
</organism>
<evidence type="ECO:0000256" key="1">
    <source>
        <dbReference type="ARBA" id="ARBA00022603"/>
    </source>
</evidence>
<sequence length="290" mass="31200">MLLVIMVAMTIESRRQVRRYFDTFGDAEWDRLSGDVAGRVSLEVHRRFLARFVRPGDRVLEVGAGPGRFTAELAALGASIVVTDLSPVQLALNEEHLRGGAAEASVERREVVDVCDTSRYADGEFDLVLAYGGPLSYAFEQAGDALRGLLRVTRPGGLVVGSVMSLLGVWRHFLPGVVTMAEDIGEDTNDLILRTGDLRHKGDQDGHVCRMFRHRDLAALAQAAGGEIVAAAASNWAALGDPGALAALEADPDRWARFLEHEIAACQEPGAVDGGTHILFACAAQNPPVY</sequence>
<evidence type="ECO:0000313" key="5">
    <source>
        <dbReference type="EMBL" id="SEG18136.1"/>
    </source>
</evidence>
<keyword evidence="6" id="KW-1185">Reference proteome</keyword>
<evidence type="ECO:0000259" key="4">
    <source>
        <dbReference type="Pfam" id="PF13649"/>
    </source>
</evidence>
<keyword evidence="2 5" id="KW-0808">Transferase</keyword>
<name>A0A1H5Y3L5_9ACTN</name>
<dbReference type="Proteomes" id="UP000236732">
    <property type="component" value="Unassembled WGS sequence"/>
</dbReference>
<feature type="domain" description="Methyltransferase" evidence="4">
    <location>
        <begin position="59"/>
        <end position="157"/>
    </location>
</feature>
<dbReference type="PANTHER" id="PTHR43464:SF19">
    <property type="entry name" value="UBIQUINONE BIOSYNTHESIS O-METHYLTRANSFERASE, MITOCHONDRIAL"/>
    <property type="match status" value="1"/>
</dbReference>
<dbReference type="SUPFAM" id="SSF53335">
    <property type="entry name" value="S-adenosyl-L-methionine-dependent methyltransferases"/>
    <property type="match status" value="1"/>
</dbReference>
<dbReference type="EMBL" id="FNVT01000002">
    <property type="protein sequence ID" value="SEG18136.1"/>
    <property type="molecule type" value="Genomic_DNA"/>
</dbReference>
<dbReference type="InterPro" id="IPR029063">
    <property type="entry name" value="SAM-dependent_MTases_sf"/>
</dbReference>
<proteinExistence type="predicted"/>
<keyword evidence="3" id="KW-0949">S-adenosyl-L-methionine</keyword>
<evidence type="ECO:0000313" key="6">
    <source>
        <dbReference type="Proteomes" id="UP000236732"/>
    </source>
</evidence>
<gene>
    <name evidence="5" type="ORF">SAMN05444920_102111</name>
</gene>
<evidence type="ECO:0000256" key="3">
    <source>
        <dbReference type="ARBA" id="ARBA00022691"/>
    </source>
</evidence>
<evidence type="ECO:0000256" key="2">
    <source>
        <dbReference type="ARBA" id="ARBA00022679"/>
    </source>
</evidence>
<dbReference type="Gene3D" id="3.40.50.150">
    <property type="entry name" value="Vaccinia Virus protein VP39"/>
    <property type="match status" value="1"/>
</dbReference>